<accession>A0A5J4PNJ4</accession>
<sequence>MYQVCGLNVHKDSIFACVMDEKGEKILVERFGTLTPELDRMCSVLIPQGVGRIAMESASIYWMPIEYVLEDVKDAPLGRAPSVMSLI</sequence>
<name>A0A5J4PNJ4_9ZZZZ</name>
<gene>
    <name evidence="1" type="ORF">EZS27_038031</name>
</gene>
<comment type="caution">
    <text evidence="1">The sequence shown here is derived from an EMBL/GenBank/DDBJ whole genome shotgun (WGS) entry which is preliminary data.</text>
</comment>
<dbReference type="AlphaFoldDB" id="A0A5J4PNJ4"/>
<dbReference type="EMBL" id="SNRY01007291">
    <property type="protein sequence ID" value="KAA6310712.1"/>
    <property type="molecule type" value="Genomic_DNA"/>
</dbReference>
<evidence type="ECO:0000313" key="1">
    <source>
        <dbReference type="EMBL" id="KAA6310712.1"/>
    </source>
</evidence>
<reference evidence="1" key="1">
    <citation type="submission" date="2019-03" db="EMBL/GenBank/DDBJ databases">
        <title>Single cell metagenomics reveals metabolic interactions within the superorganism composed of flagellate Streblomastix strix and complex community of Bacteroidetes bacteria on its surface.</title>
        <authorList>
            <person name="Treitli S.C."/>
            <person name="Kolisko M."/>
            <person name="Husnik F."/>
            <person name="Keeling P."/>
            <person name="Hampl V."/>
        </authorList>
    </citation>
    <scope>NUCLEOTIDE SEQUENCE</scope>
    <source>
        <strain evidence="1">STM</strain>
    </source>
</reference>
<protein>
    <submittedName>
        <fullName evidence="1">Uncharacterized protein</fullName>
    </submittedName>
</protein>
<organism evidence="1">
    <name type="scientific">termite gut metagenome</name>
    <dbReference type="NCBI Taxonomy" id="433724"/>
    <lineage>
        <taxon>unclassified sequences</taxon>
        <taxon>metagenomes</taxon>
        <taxon>organismal metagenomes</taxon>
    </lineage>
</organism>
<proteinExistence type="predicted"/>